<evidence type="ECO:0000313" key="3">
    <source>
        <dbReference type="EMBL" id="ABQ43481.1"/>
    </source>
</evidence>
<protein>
    <submittedName>
        <fullName evidence="3">SERPIN/Spi3 ortholog</fullName>
    </submittedName>
</protein>
<reference evidence="3 4" key="1">
    <citation type="journal article" date="2007" name="Virus Res.">
        <title>Comparative genetic analysis of genomic DNA sequences of two human isolates of Tanapox virus.</title>
        <authorList>
            <person name="Nazarian S.H."/>
            <person name="Barrett J.W."/>
            <person name="Frace A.M."/>
            <person name="Olsen-Rasmussen M."/>
            <person name="Khristova M."/>
            <person name="Shaban M."/>
            <person name="Neering S."/>
            <person name="Li Y."/>
            <person name="Damon I.K."/>
            <person name="Esposito J.J."/>
            <person name="Essani K."/>
            <person name="McFadden G."/>
        </authorList>
    </citation>
    <scope>NUCLEOTIDE SEQUENCE [LARGE SCALE GENOMIC DNA]</scope>
    <source>
        <strain evidence="3">TPV-Kenya</strain>
    </source>
</reference>
<dbReference type="GO" id="GO:0005615">
    <property type="term" value="C:extracellular space"/>
    <property type="evidence" value="ECO:0007669"/>
    <property type="project" value="InterPro"/>
</dbReference>
<feature type="domain" description="Serpin" evidence="2">
    <location>
        <begin position="30"/>
        <end position="378"/>
    </location>
</feature>
<dbReference type="SUPFAM" id="SSF56574">
    <property type="entry name" value="Serpins"/>
    <property type="match status" value="1"/>
</dbReference>
<dbReference type="PANTHER" id="PTHR11461">
    <property type="entry name" value="SERINE PROTEASE INHIBITOR, SERPIN"/>
    <property type="match status" value="1"/>
</dbReference>
<proteinExistence type="inferred from homology"/>
<dbReference type="InterPro" id="IPR000215">
    <property type="entry name" value="Serpin_fam"/>
</dbReference>
<evidence type="ECO:0000259" key="2">
    <source>
        <dbReference type="SMART" id="SM00093"/>
    </source>
</evidence>
<evidence type="ECO:0000313" key="4">
    <source>
        <dbReference type="Proteomes" id="UP000130031"/>
    </source>
</evidence>
<name>A7XCB1_9POXV</name>
<dbReference type="CDD" id="cd19585">
    <property type="entry name" value="serpin_poxvirus"/>
    <property type="match status" value="1"/>
</dbReference>
<sequence>MMYLNNVILLAIINTIFAKTIPKSSTSFELKIFKNSLKLGENYGFSPYGVLSVMCMIQSATAGKSKQQIINITGIDANVFGKIVNVISNSTTVVSEIFVQRNIKIQKEFMLNFYGLFNKTVKHVYFNDTNSTYIINDYVSKITNGKINDIISSDVLSYNTKMVAINAIYFNGDWKHTFPLEGTKDGVFYKDDKTTLTVKMMTQIGKFNYGEFVIPNTNKYCKVIELPYVDDNISMLVIVPNDNNFSIYKLLSKINEIDLGILKTNIKETLIQVSMPKFFIKSKNHLKKSLRKLGITYIFNKNNANFRAMTTENIYVYKAFQDVQIIVDEQGTTAQSSTAIVAIARRSINTITFNRPFLFFITYKPYNTILFSGIVVEPKIVES</sequence>
<dbReference type="PANTHER" id="PTHR11461:SF49">
    <property type="entry name" value="PLASMINOGEN ACTIVATOR INHIBITOR 1"/>
    <property type="match status" value="1"/>
</dbReference>
<evidence type="ECO:0000256" key="1">
    <source>
        <dbReference type="ARBA" id="ARBA00008009"/>
    </source>
</evidence>
<dbReference type="InterPro" id="IPR023795">
    <property type="entry name" value="Serpin_CS"/>
</dbReference>
<accession>A7XCB1</accession>
<dbReference type="PROSITE" id="PS00284">
    <property type="entry name" value="SERPIN"/>
    <property type="match status" value="1"/>
</dbReference>
<dbReference type="InterPro" id="IPR042185">
    <property type="entry name" value="Serpin_sf_2"/>
</dbReference>
<comment type="similarity">
    <text evidence="1">Belongs to the serpin family. Poxviruses subfamily.</text>
</comment>
<dbReference type="InterPro" id="IPR036186">
    <property type="entry name" value="Serpin_sf"/>
</dbReference>
<dbReference type="InterPro" id="IPR023796">
    <property type="entry name" value="Serpin_dom"/>
</dbReference>
<dbReference type="MEROPS" id="I04.077"/>
<dbReference type="EMBL" id="EF420156">
    <property type="protein sequence ID" value="ABQ43481.1"/>
    <property type="molecule type" value="Genomic_DNA"/>
</dbReference>
<dbReference type="InterPro" id="IPR042178">
    <property type="entry name" value="Serpin_sf_1"/>
</dbReference>
<dbReference type="Gene3D" id="3.30.497.10">
    <property type="entry name" value="Antithrombin, subunit I, domain 2"/>
    <property type="match status" value="1"/>
</dbReference>
<dbReference type="Pfam" id="PF00079">
    <property type="entry name" value="Serpin"/>
    <property type="match status" value="1"/>
</dbReference>
<dbReference type="SMART" id="SM00093">
    <property type="entry name" value="SERPIN"/>
    <property type="match status" value="1"/>
</dbReference>
<dbReference type="Gene3D" id="2.30.39.10">
    <property type="entry name" value="Alpha-1-antitrypsin, domain 1"/>
    <property type="match status" value="1"/>
</dbReference>
<organism evidence="3 4">
    <name type="scientific">Tanapox virus</name>
    <dbReference type="NCBI Taxonomy" id="99000"/>
    <lineage>
        <taxon>Viruses</taxon>
        <taxon>Varidnaviria</taxon>
        <taxon>Bamfordvirae</taxon>
        <taxon>Nucleocytoviricota</taxon>
        <taxon>Pokkesviricetes</taxon>
        <taxon>Chitovirales</taxon>
        <taxon>Poxviridae</taxon>
        <taxon>Chordopoxvirinae</taxon>
        <taxon>Yatapoxvirus</taxon>
        <taxon>Yatapoxvirus tanapox</taxon>
    </lineage>
</organism>
<gene>
    <name evidence="3" type="primary">10L</name>
</gene>
<dbReference type="GO" id="GO:0004867">
    <property type="term" value="F:serine-type endopeptidase inhibitor activity"/>
    <property type="evidence" value="ECO:0007669"/>
    <property type="project" value="InterPro"/>
</dbReference>
<dbReference type="Proteomes" id="UP000130031">
    <property type="component" value="Segment"/>
</dbReference>